<reference evidence="1 2" key="2">
    <citation type="submission" date="2013-09" db="EMBL/GenBank/DDBJ databases">
        <title>Whole genome comparison of six Crocosphaera watsonii strains with differing phenotypes.</title>
        <authorList>
            <person name="Bench S.R."/>
            <person name="Heller P."/>
            <person name="Frank I."/>
            <person name="Arciniega M."/>
            <person name="Shilova I.N."/>
            <person name="Zehr J.P."/>
        </authorList>
    </citation>
    <scope>NUCLEOTIDE SEQUENCE [LARGE SCALE GENOMIC DNA]</scope>
    <source>
        <strain evidence="1 2">WH 0402</strain>
    </source>
</reference>
<dbReference type="EMBL" id="CAQN01000080">
    <property type="protein sequence ID" value="CCQ64939.1"/>
    <property type="molecule type" value="Genomic_DNA"/>
</dbReference>
<name>T2JIQ0_CROWT</name>
<proteinExistence type="predicted"/>
<comment type="caution">
    <text evidence="1">The sequence shown here is derived from an EMBL/GenBank/DDBJ whole genome shotgun (WGS) entry which is preliminary data.</text>
</comment>
<evidence type="ECO:0000313" key="2">
    <source>
        <dbReference type="Proteomes" id="UP000018130"/>
    </source>
</evidence>
<reference evidence="1 2" key="1">
    <citation type="submission" date="2013-01" db="EMBL/GenBank/DDBJ databases">
        <authorList>
            <person name="Bench S."/>
        </authorList>
    </citation>
    <scope>NUCLEOTIDE SEQUENCE [LARGE SCALE GENOMIC DNA]</scope>
    <source>
        <strain evidence="1 2">WH 0402</strain>
    </source>
</reference>
<dbReference type="Proteomes" id="UP000018130">
    <property type="component" value="Unassembled WGS sequence"/>
</dbReference>
<protein>
    <submittedName>
        <fullName evidence="1">Uncharacterized protein</fullName>
    </submittedName>
</protein>
<dbReference type="AlphaFoldDB" id="T2JIQ0"/>
<accession>T2JIQ0</accession>
<evidence type="ECO:0000313" key="1">
    <source>
        <dbReference type="EMBL" id="CCQ64939.1"/>
    </source>
</evidence>
<sequence length="38" mass="4025">MRTGNTPGYPKQTGHTLVLGGLSNSVEQSQNILLLVLS</sequence>
<organism evidence="1 2">
    <name type="scientific">Crocosphaera watsonii WH 0402</name>
    <dbReference type="NCBI Taxonomy" id="1284629"/>
    <lineage>
        <taxon>Bacteria</taxon>
        <taxon>Bacillati</taxon>
        <taxon>Cyanobacteriota</taxon>
        <taxon>Cyanophyceae</taxon>
        <taxon>Oscillatoriophycideae</taxon>
        <taxon>Chroococcales</taxon>
        <taxon>Aphanothecaceae</taxon>
        <taxon>Crocosphaera</taxon>
    </lineage>
</organism>
<gene>
    <name evidence="1" type="ORF">CWATWH0402_803</name>
</gene>